<sequence>MSLHFEVVFNRFLRGDTPGPVLKAGLGGCFREEYGTGPTFLTFQDGTYGPYEPAADGLRR</sequence>
<dbReference type="Proteomes" id="UP001239522">
    <property type="component" value="Chromosome"/>
</dbReference>
<accession>A0ABY9HBX7</accession>
<evidence type="ECO:0000313" key="2">
    <source>
        <dbReference type="Proteomes" id="UP001239522"/>
    </source>
</evidence>
<gene>
    <name evidence="1" type="ORF">P8A18_00505</name>
</gene>
<reference evidence="1 2" key="1">
    <citation type="submission" date="2023-03" db="EMBL/GenBank/DDBJ databases">
        <title>Isolation and description of six Streptomyces strains from soil environments, able to metabolize different microbial glucans.</title>
        <authorList>
            <person name="Widen T."/>
            <person name="Larsbrink J."/>
        </authorList>
    </citation>
    <scope>NUCLEOTIDE SEQUENCE [LARGE SCALE GENOMIC DNA]</scope>
    <source>
        <strain evidence="1 2">Mut1</strain>
    </source>
</reference>
<keyword evidence="2" id="KW-1185">Reference proteome</keyword>
<evidence type="ECO:0000313" key="1">
    <source>
        <dbReference type="EMBL" id="WLQ32010.1"/>
    </source>
</evidence>
<organism evidence="1 2">
    <name type="scientific">Streptomyces castrisilvae</name>
    <dbReference type="NCBI Taxonomy" id="3033811"/>
    <lineage>
        <taxon>Bacteria</taxon>
        <taxon>Bacillati</taxon>
        <taxon>Actinomycetota</taxon>
        <taxon>Actinomycetes</taxon>
        <taxon>Kitasatosporales</taxon>
        <taxon>Streptomycetaceae</taxon>
        <taxon>Streptomyces</taxon>
    </lineage>
</organism>
<dbReference type="RefSeq" id="WP_306050656.1">
    <property type="nucleotide sequence ID" value="NZ_CP120997.1"/>
</dbReference>
<name>A0ABY9HBX7_9ACTN</name>
<dbReference type="EMBL" id="CP120997">
    <property type="protein sequence ID" value="WLQ32010.1"/>
    <property type="molecule type" value="Genomic_DNA"/>
</dbReference>
<protein>
    <submittedName>
        <fullName evidence="1">Uncharacterized protein</fullName>
    </submittedName>
</protein>
<proteinExistence type="predicted"/>